<dbReference type="NCBIfam" id="TIGR01683">
    <property type="entry name" value="thiS"/>
    <property type="match status" value="1"/>
</dbReference>
<sequence>MKLTINGQPQDVAADRVDTLLEALGMAGQAVAVELNKDVVPKRDHATTPLKDGDVLELVTLVGGG</sequence>
<evidence type="ECO:0000313" key="1">
    <source>
        <dbReference type="EMBL" id="MBB6430642.1"/>
    </source>
</evidence>
<dbReference type="PANTHER" id="PTHR34472:SF1">
    <property type="entry name" value="SULFUR CARRIER PROTEIN THIS"/>
    <property type="match status" value="1"/>
</dbReference>
<proteinExistence type="predicted"/>
<evidence type="ECO:0000313" key="2">
    <source>
        <dbReference type="Proteomes" id="UP000541810"/>
    </source>
</evidence>
<comment type="caution">
    <text evidence="1">The sequence shown here is derived from an EMBL/GenBank/DDBJ whole genome shotgun (WGS) entry which is preliminary data.</text>
</comment>
<dbReference type="InterPro" id="IPR010035">
    <property type="entry name" value="Thi_S"/>
</dbReference>
<organism evidence="1 2">
    <name type="scientific">Algisphaera agarilytica</name>
    <dbReference type="NCBI Taxonomy" id="1385975"/>
    <lineage>
        <taxon>Bacteria</taxon>
        <taxon>Pseudomonadati</taxon>
        <taxon>Planctomycetota</taxon>
        <taxon>Phycisphaerae</taxon>
        <taxon>Phycisphaerales</taxon>
        <taxon>Phycisphaeraceae</taxon>
        <taxon>Algisphaera</taxon>
    </lineage>
</organism>
<gene>
    <name evidence="1" type="ORF">HNQ40_002448</name>
</gene>
<dbReference type="Gene3D" id="3.10.20.30">
    <property type="match status" value="1"/>
</dbReference>
<dbReference type="SUPFAM" id="SSF54285">
    <property type="entry name" value="MoaD/ThiS"/>
    <property type="match status" value="1"/>
</dbReference>
<name>A0A7X0H7T2_9BACT</name>
<protein>
    <submittedName>
        <fullName evidence="1">Sulfur carrier protein</fullName>
    </submittedName>
</protein>
<reference evidence="1 2" key="1">
    <citation type="submission" date="2020-08" db="EMBL/GenBank/DDBJ databases">
        <title>Genomic Encyclopedia of Type Strains, Phase IV (KMG-IV): sequencing the most valuable type-strain genomes for metagenomic binning, comparative biology and taxonomic classification.</title>
        <authorList>
            <person name="Goeker M."/>
        </authorList>
    </citation>
    <scope>NUCLEOTIDE SEQUENCE [LARGE SCALE GENOMIC DNA]</scope>
    <source>
        <strain evidence="1 2">DSM 103725</strain>
    </source>
</reference>
<dbReference type="Proteomes" id="UP000541810">
    <property type="component" value="Unassembled WGS sequence"/>
</dbReference>
<dbReference type="InterPro" id="IPR012675">
    <property type="entry name" value="Beta-grasp_dom_sf"/>
</dbReference>
<dbReference type="InterPro" id="IPR003749">
    <property type="entry name" value="ThiS/MoaD-like"/>
</dbReference>
<dbReference type="AlphaFoldDB" id="A0A7X0H7T2"/>
<dbReference type="Pfam" id="PF02597">
    <property type="entry name" value="ThiS"/>
    <property type="match status" value="1"/>
</dbReference>
<keyword evidence="2" id="KW-1185">Reference proteome</keyword>
<dbReference type="EMBL" id="JACHGY010000001">
    <property type="protein sequence ID" value="MBB6430642.1"/>
    <property type="molecule type" value="Genomic_DNA"/>
</dbReference>
<accession>A0A7X0H7T2</accession>
<dbReference type="RefSeq" id="WP_184678144.1">
    <property type="nucleotide sequence ID" value="NZ_JACHGY010000001.1"/>
</dbReference>
<dbReference type="InterPro" id="IPR016155">
    <property type="entry name" value="Mopterin_synth/thiamin_S_b"/>
</dbReference>
<dbReference type="PANTHER" id="PTHR34472">
    <property type="entry name" value="SULFUR CARRIER PROTEIN THIS"/>
    <property type="match status" value="1"/>
</dbReference>
<dbReference type="CDD" id="cd00565">
    <property type="entry name" value="Ubl_ThiS"/>
    <property type="match status" value="1"/>
</dbReference>